<dbReference type="Pfam" id="PF00583">
    <property type="entry name" value="Acetyltransf_1"/>
    <property type="match status" value="1"/>
</dbReference>
<dbReference type="InterPro" id="IPR000182">
    <property type="entry name" value="GNAT_dom"/>
</dbReference>
<keyword evidence="1" id="KW-0808">Transferase</keyword>
<evidence type="ECO:0000256" key="1">
    <source>
        <dbReference type="ARBA" id="ARBA00022679"/>
    </source>
</evidence>
<sequence>MITPTLSWISADQVALATPLFDDYRQFYRLPSDLSLSHDFLHARLSQNESKVAIAQNEQGHAIGFMQLYPLLSSLTQSLEFSKVWLLNDLYVTPEARGLNVGKALLDFAQQLAHDSDAAALMLETAKTNIIAQSLYEKCGWQRDNEFYVYHLDCTK</sequence>
<dbReference type="PANTHER" id="PTHR43877">
    <property type="entry name" value="AMINOALKYLPHOSPHONATE N-ACETYLTRANSFERASE-RELATED-RELATED"/>
    <property type="match status" value="1"/>
</dbReference>
<keyword evidence="5" id="KW-1185">Reference proteome</keyword>
<accession>A0A8J3CNM7</accession>
<protein>
    <submittedName>
        <fullName evidence="4">N-acetyltransferase</fullName>
    </submittedName>
</protein>
<dbReference type="Proteomes" id="UP000614287">
    <property type="component" value="Unassembled WGS sequence"/>
</dbReference>
<reference evidence="4" key="1">
    <citation type="journal article" date="2014" name="Int. J. Syst. Evol. Microbiol.">
        <title>Complete genome sequence of Corynebacterium casei LMG S-19264T (=DSM 44701T), isolated from a smear-ripened cheese.</title>
        <authorList>
            <consortium name="US DOE Joint Genome Institute (JGI-PGF)"/>
            <person name="Walter F."/>
            <person name="Albersmeier A."/>
            <person name="Kalinowski J."/>
            <person name="Ruckert C."/>
        </authorList>
    </citation>
    <scope>NUCLEOTIDE SEQUENCE</scope>
    <source>
        <strain evidence="4">KCTC 32501</strain>
    </source>
</reference>
<reference evidence="4" key="2">
    <citation type="submission" date="2020-09" db="EMBL/GenBank/DDBJ databases">
        <authorList>
            <person name="Sun Q."/>
            <person name="Kim S."/>
        </authorList>
    </citation>
    <scope>NUCLEOTIDE SEQUENCE</scope>
    <source>
        <strain evidence="4">KCTC 32501</strain>
    </source>
</reference>
<keyword evidence="2" id="KW-0012">Acyltransferase</keyword>
<evidence type="ECO:0000259" key="3">
    <source>
        <dbReference type="PROSITE" id="PS51186"/>
    </source>
</evidence>
<dbReference type="RefSeq" id="WP_189493803.1">
    <property type="nucleotide sequence ID" value="NZ_BMZG01000012.1"/>
</dbReference>
<evidence type="ECO:0000256" key="2">
    <source>
        <dbReference type="ARBA" id="ARBA00023315"/>
    </source>
</evidence>
<dbReference type="AlphaFoldDB" id="A0A8J3CNM7"/>
<dbReference type="PANTHER" id="PTHR43877:SF2">
    <property type="entry name" value="AMINOALKYLPHOSPHONATE N-ACETYLTRANSFERASE-RELATED"/>
    <property type="match status" value="1"/>
</dbReference>
<dbReference type="InterPro" id="IPR050832">
    <property type="entry name" value="Bact_Acetyltransf"/>
</dbReference>
<dbReference type="InterPro" id="IPR016181">
    <property type="entry name" value="Acyl_CoA_acyltransferase"/>
</dbReference>
<evidence type="ECO:0000313" key="4">
    <source>
        <dbReference type="EMBL" id="GHA78677.1"/>
    </source>
</evidence>
<dbReference type="PROSITE" id="PS51186">
    <property type="entry name" value="GNAT"/>
    <property type="match status" value="1"/>
</dbReference>
<dbReference type="EMBL" id="BMZG01000012">
    <property type="protein sequence ID" value="GHA78677.1"/>
    <property type="molecule type" value="Genomic_DNA"/>
</dbReference>
<feature type="domain" description="N-acetyltransferase" evidence="3">
    <location>
        <begin position="12"/>
        <end position="156"/>
    </location>
</feature>
<organism evidence="4 5">
    <name type="scientific">Formosimonas limnophila</name>
    <dbReference type="NCBI Taxonomy" id="1384487"/>
    <lineage>
        <taxon>Bacteria</taxon>
        <taxon>Pseudomonadati</taxon>
        <taxon>Pseudomonadota</taxon>
        <taxon>Betaproteobacteria</taxon>
        <taxon>Burkholderiales</taxon>
        <taxon>Burkholderiaceae</taxon>
        <taxon>Formosimonas</taxon>
    </lineage>
</organism>
<comment type="caution">
    <text evidence="4">The sequence shown here is derived from an EMBL/GenBank/DDBJ whole genome shotgun (WGS) entry which is preliminary data.</text>
</comment>
<dbReference type="Gene3D" id="3.40.630.30">
    <property type="match status" value="1"/>
</dbReference>
<dbReference type="SUPFAM" id="SSF55729">
    <property type="entry name" value="Acyl-CoA N-acyltransferases (Nat)"/>
    <property type="match status" value="1"/>
</dbReference>
<dbReference type="CDD" id="cd04301">
    <property type="entry name" value="NAT_SF"/>
    <property type="match status" value="1"/>
</dbReference>
<gene>
    <name evidence="4" type="ORF">GCM10009007_19770</name>
</gene>
<dbReference type="GO" id="GO:0016747">
    <property type="term" value="F:acyltransferase activity, transferring groups other than amino-acyl groups"/>
    <property type="evidence" value="ECO:0007669"/>
    <property type="project" value="InterPro"/>
</dbReference>
<proteinExistence type="predicted"/>
<evidence type="ECO:0000313" key="5">
    <source>
        <dbReference type="Proteomes" id="UP000614287"/>
    </source>
</evidence>
<name>A0A8J3CNM7_9BURK</name>